<keyword evidence="3" id="KW-1185">Reference proteome</keyword>
<dbReference type="Gene3D" id="1.10.20.60">
    <property type="entry name" value="Glu-tRNAGln amidotransferase C subunit, N-terminal domain"/>
    <property type="match status" value="1"/>
</dbReference>
<dbReference type="SUPFAM" id="SSF141000">
    <property type="entry name" value="Glu-tRNAGln amidotransferase C subunit"/>
    <property type="match status" value="1"/>
</dbReference>
<dbReference type="EC" id="6.3.5.-" evidence="1"/>
<dbReference type="InterPro" id="IPR003837">
    <property type="entry name" value="GatC"/>
</dbReference>
<dbReference type="PANTHER" id="PTHR15004:SF0">
    <property type="entry name" value="GLUTAMYL-TRNA(GLN) AMIDOTRANSFERASE SUBUNIT C, MITOCHONDRIAL"/>
    <property type="match status" value="1"/>
</dbReference>
<dbReference type="Pfam" id="PF02686">
    <property type="entry name" value="GatC"/>
    <property type="match status" value="1"/>
</dbReference>
<accession>A0ABY5DQG3</accession>
<keyword evidence="1" id="KW-0067">ATP-binding</keyword>
<comment type="subunit">
    <text evidence="1">Heterotrimer of A, B and C subunits.</text>
</comment>
<name>A0ABY5DQG3_9ACTN</name>
<proteinExistence type="inferred from homology"/>
<comment type="similarity">
    <text evidence="1">Belongs to the GatC family.</text>
</comment>
<keyword evidence="1" id="KW-0436">Ligase</keyword>
<sequence length="94" mass="10122">MIDRTQVLHVARLARLQLTDDEVERMSTELSSILDHIETISELDLSDVAPTAHVVASEGALRADAPRASLDHDVALAQAPDPADDGFRVPSPQA</sequence>
<dbReference type="EMBL" id="CP098502">
    <property type="protein sequence ID" value="UTI62955.1"/>
    <property type="molecule type" value="Genomic_DNA"/>
</dbReference>
<evidence type="ECO:0000313" key="2">
    <source>
        <dbReference type="EMBL" id="UTI62955.1"/>
    </source>
</evidence>
<keyword evidence="1" id="KW-0648">Protein biosynthesis</keyword>
<dbReference type="RefSeq" id="WP_254569690.1">
    <property type="nucleotide sequence ID" value="NZ_CP098502.1"/>
</dbReference>
<dbReference type="PANTHER" id="PTHR15004">
    <property type="entry name" value="GLUTAMYL-TRNA(GLN) AMIDOTRANSFERASE SUBUNIT C, MITOCHONDRIAL"/>
    <property type="match status" value="1"/>
</dbReference>
<dbReference type="HAMAP" id="MF_00122">
    <property type="entry name" value="GatC"/>
    <property type="match status" value="1"/>
</dbReference>
<comment type="function">
    <text evidence="1">Allows the formation of correctly charged Asn-tRNA(Asn) or Gln-tRNA(Gln) through the transamidation of misacylated Asp-tRNA(Asn) or Glu-tRNA(Gln) in organisms which lack either or both of asparaginyl-tRNA or glutaminyl-tRNA synthetases. The reaction takes place in the presence of glutamine and ATP through an activated phospho-Asp-tRNA(Asn) or phospho-Glu-tRNA(Gln).</text>
</comment>
<dbReference type="NCBIfam" id="TIGR00135">
    <property type="entry name" value="gatC"/>
    <property type="match status" value="1"/>
</dbReference>
<evidence type="ECO:0000313" key="3">
    <source>
        <dbReference type="Proteomes" id="UP001056035"/>
    </source>
</evidence>
<reference evidence="2 3" key="1">
    <citation type="submission" date="2022-06" db="EMBL/GenBank/DDBJ databases">
        <title>Paraconexibacter antarcticus.</title>
        <authorList>
            <person name="Kim C.S."/>
        </authorList>
    </citation>
    <scope>NUCLEOTIDE SEQUENCE [LARGE SCALE GENOMIC DNA]</scope>
    <source>
        <strain evidence="2 3">02-257</strain>
    </source>
</reference>
<evidence type="ECO:0000256" key="1">
    <source>
        <dbReference type="HAMAP-Rule" id="MF_00122"/>
    </source>
</evidence>
<protein>
    <recommendedName>
        <fullName evidence="1">Aspartyl/glutamyl-tRNA(Asn/Gln) amidotransferase subunit C</fullName>
        <shortName evidence="1">Asp/Glu-ADT subunit C</shortName>
        <ecNumber evidence="1">6.3.5.-</ecNumber>
    </recommendedName>
</protein>
<dbReference type="Proteomes" id="UP001056035">
    <property type="component" value="Chromosome"/>
</dbReference>
<gene>
    <name evidence="1 2" type="primary">gatC</name>
    <name evidence="2" type="ORF">NBH00_16510</name>
</gene>
<dbReference type="InterPro" id="IPR036113">
    <property type="entry name" value="Asp/Glu-ADT_sf_sub_c"/>
</dbReference>
<comment type="catalytic activity">
    <reaction evidence="1">
        <text>L-glutamyl-tRNA(Gln) + L-glutamine + ATP + H2O = L-glutaminyl-tRNA(Gln) + L-glutamate + ADP + phosphate + H(+)</text>
        <dbReference type="Rhea" id="RHEA:17521"/>
        <dbReference type="Rhea" id="RHEA-COMP:9681"/>
        <dbReference type="Rhea" id="RHEA-COMP:9684"/>
        <dbReference type="ChEBI" id="CHEBI:15377"/>
        <dbReference type="ChEBI" id="CHEBI:15378"/>
        <dbReference type="ChEBI" id="CHEBI:29985"/>
        <dbReference type="ChEBI" id="CHEBI:30616"/>
        <dbReference type="ChEBI" id="CHEBI:43474"/>
        <dbReference type="ChEBI" id="CHEBI:58359"/>
        <dbReference type="ChEBI" id="CHEBI:78520"/>
        <dbReference type="ChEBI" id="CHEBI:78521"/>
        <dbReference type="ChEBI" id="CHEBI:456216"/>
    </reaction>
</comment>
<organism evidence="2 3">
    <name type="scientific">Paraconexibacter antarcticus</name>
    <dbReference type="NCBI Taxonomy" id="2949664"/>
    <lineage>
        <taxon>Bacteria</taxon>
        <taxon>Bacillati</taxon>
        <taxon>Actinomycetota</taxon>
        <taxon>Thermoleophilia</taxon>
        <taxon>Solirubrobacterales</taxon>
        <taxon>Paraconexibacteraceae</taxon>
        <taxon>Paraconexibacter</taxon>
    </lineage>
</organism>
<keyword evidence="1" id="KW-0547">Nucleotide-binding</keyword>
<comment type="catalytic activity">
    <reaction evidence="1">
        <text>L-aspartyl-tRNA(Asn) + L-glutamine + ATP + H2O = L-asparaginyl-tRNA(Asn) + L-glutamate + ADP + phosphate + 2 H(+)</text>
        <dbReference type="Rhea" id="RHEA:14513"/>
        <dbReference type="Rhea" id="RHEA-COMP:9674"/>
        <dbReference type="Rhea" id="RHEA-COMP:9677"/>
        <dbReference type="ChEBI" id="CHEBI:15377"/>
        <dbReference type="ChEBI" id="CHEBI:15378"/>
        <dbReference type="ChEBI" id="CHEBI:29985"/>
        <dbReference type="ChEBI" id="CHEBI:30616"/>
        <dbReference type="ChEBI" id="CHEBI:43474"/>
        <dbReference type="ChEBI" id="CHEBI:58359"/>
        <dbReference type="ChEBI" id="CHEBI:78515"/>
        <dbReference type="ChEBI" id="CHEBI:78516"/>
        <dbReference type="ChEBI" id="CHEBI:456216"/>
    </reaction>
</comment>